<name>A0ABW0JDE8_9BURK</name>
<gene>
    <name evidence="2" type="ORF">ACFPTO_18565</name>
</gene>
<proteinExistence type="predicted"/>
<dbReference type="RefSeq" id="WP_377713520.1">
    <property type="nucleotide sequence ID" value="NZ_JBHSMP010000023.1"/>
</dbReference>
<evidence type="ECO:0000259" key="1">
    <source>
        <dbReference type="Pfam" id="PF03235"/>
    </source>
</evidence>
<dbReference type="PANTHER" id="PTHR37292:SF2">
    <property type="entry name" value="DUF262 DOMAIN-CONTAINING PROTEIN"/>
    <property type="match status" value="1"/>
</dbReference>
<sequence length="557" mass="63522">MSYLGISVREAMSKLNATHGGWFLPQVQRQYVWGARHESEGYVCLLLDSLKRGYPIGGVVLWETSTPVPYREFVRDYAPGQYAHQVEEGRWGAAKSLVYDGQQRLQTLYSVLYYRLNGRVLHFDMLFDADAVESDDTGFLFRDADAAAEVRYLKMTELVSKVHSHKEKVVLEERLLAAANGDAAKQMLVRVNLTALWDIFVADSTKSIAYFSVRAETPTEVNEVFRRLNTGGVALTQLELVLSKIKAVQSDYEEELWRLSETIREVSGGIAFSSTEILQFFHLMVKKTARIDADRLEAKDIAAFQKALADDSDALVEVFQGYLAGLFSINHASIVPRWLAVLPIASFLAARKRGGHEWRIRALPVAEVTLIHRYFLLSQFCDWNTQTMVNQFARAARDDGEAGLPFPLDAIRQTAIQKSRTGDLHEHQFLAEPWLAAKVLMPSRSYIFHERKPQVDHIFPLNLKGADETYQNAVDVLWNFQPMPAEVNNYKRAKHPKEFFCSEEGRKYIDAYDFIPDTSSLLWDDYVGFIAERERKMRGQLETKYGVRLITNPQAEV</sequence>
<dbReference type="Pfam" id="PF03235">
    <property type="entry name" value="GmrSD_N"/>
    <property type="match status" value="1"/>
</dbReference>
<feature type="domain" description="GmrSD restriction endonucleases N-terminal" evidence="1">
    <location>
        <begin position="21"/>
        <end position="245"/>
    </location>
</feature>
<dbReference type="Proteomes" id="UP001596103">
    <property type="component" value="Unassembled WGS sequence"/>
</dbReference>
<reference evidence="3" key="1">
    <citation type="journal article" date="2019" name="Int. J. Syst. Evol. Microbiol.">
        <title>The Global Catalogue of Microorganisms (GCM) 10K type strain sequencing project: providing services to taxonomists for standard genome sequencing and annotation.</title>
        <authorList>
            <consortium name="The Broad Institute Genomics Platform"/>
            <consortium name="The Broad Institute Genome Sequencing Center for Infectious Disease"/>
            <person name="Wu L."/>
            <person name="Ma J."/>
        </authorList>
    </citation>
    <scope>NUCLEOTIDE SEQUENCE [LARGE SCALE GENOMIC DNA]</scope>
    <source>
        <strain evidence="3">CCUG 56042</strain>
    </source>
</reference>
<protein>
    <submittedName>
        <fullName evidence="2">DUF262 domain-containing protein</fullName>
    </submittedName>
</protein>
<dbReference type="PANTHER" id="PTHR37292">
    <property type="entry name" value="VNG6097C"/>
    <property type="match status" value="1"/>
</dbReference>
<dbReference type="EMBL" id="JBHSMP010000023">
    <property type="protein sequence ID" value="MFC5430784.1"/>
    <property type="molecule type" value="Genomic_DNA"/>
</dbReference>
<comment type="caution">
    <text evidence="2">The sequence shown here is derived from an EMBL/GenBank/DDBJ whole genome shotgun (WGS) entry which is preliminary data.</text>
</comment>
<evidence type="ECO:0000313" key="2">
    <source>
        <dbReference type="EMBL" id="MFC5430784.1"/>
    </source>
</evidence>
<evidence type="ECO:0000313" key="3">
    <source>
        <dbReference type="Proteomes" id="UP001596103"/>
    </source>
</evidence>
<keyword evidence="3" id="KW-1185">Reference proteome</keyword>
<organism evidence="2 3">
    <name type="scientific">Paraburkholderia denitrificans</name>
    <dbReference type="NCBI Taxonomy" id="694025"/>
    <lineage>
        <taxon>Bacteria</taxon>
        <taxon>Pseudomonadati</taxon>
        <taxon>Pseudomonadota</taxon>
        <taxon>Betaproteobacteria</taxon>
        <taxon>Burkholderiales</taxon>
        <taxon>Burkholderiaceae</taxon>
        <taxon>Paraburkholderia</taxon>
    </lineage>
</organism>
<accession>A0ABW0JDE8</accession>
<dbReference type="InterPro" id="IPR004919">
    <property type="entry name" value="GmrSD_N"/>
</dbReference>